<sequence length="156" mass="17542">MLGSERLNTWEEKSERAVPARTAGLLALMGHAVEECFVSESLSISRRFIHPKRYRKRAQRPAANSVNLKRLGRHRCDVIIASKQEGFSAARPRLTSQCRRHNDADPIVLSFAESVCTIPCNDSMQVACKRRALDAHQSDNGRLICLNGRRRRSSTG</sequence>
<accession>A0A4C1U370</accession>
<dbReference type="AlphaFoldDB" id="A0A4C1U370"/>
<name>A0A4C1U370_EUMVA</name>
<dbReference type="EMBL" id="BGZK01000119">
    <property type="protein sequence ID" value="GBP20557.1"/>
    <property type="molecule type" value="Genomic_DNA"/>
</dbReference>
<dbReference type="Proteomes" id="UP000299102">
    <property type="component" value="Unassembled WGS sequence"/>
</dbReference>
<proteinExistence type="predicted"/>
<protein>
    <submittedName>
        <fullName evidence="1">Uncharacterized protein</fullName>
    </submittedName>
</protein>
<organism evidence="1 2">
    <name type="scientific">Eumeta variegata</name>
    <name type="common">Bagworm moth</name>
    <name type="synonym">Eumeta japonica</name>
    <dbReference type="NCBI Taxonomy" id="151549"/>
    <lineage>
        <taxon>Eukaryota</taxon>
        <taxon>Metazoa</taxon>
        <taxon>Ecdysozoa</taxon>
        <taxon>Arthropoda</taxon>
        <taxon>Hexapoda</taxon>
        <taxon>Insecta</taxon>
        <taxon>Pterygota</taxon>
        <taxon>Neoptera</taxon>
        <taxon>Endopterygota</taxon>
        <taxon>Lepidoptera</taxon>
        <taxon>Glossata</taxon>
        <taxon>Ditrysia</taxon>
        <taxon>Tineoidea</taxon>
        <taxon>Psychidae</taxon>
        <taxon>Oiketicinae</taxon>
        <taxon>Eumeta</taxon>
    </lineage>
</organism>
<keyword evidence="2" id="KW-1185">Reference proteome</keyword>
<comment type="caution">
    <text evidence="1">The sequence shown here is derived from an EMBL/GenBank/DDBJ whole genome shotgun (WGS) entry which is preliminary data.</text>
</comment>
<evidence type="ECO:0000313" key="2">
    <source>
        <dbReference type="Proteomes" id="UP000299102"/>
    </source>
</evidence>
<gene>
    <name evidence="1" type="ORF">EVAR_78936_1</name>
</gene>
<evidence type="ECO:0000313" key="1">
    <source>
        <dbReference type="EMBL" id="GBP20557.1"/>
    </source>
</evidence>
<reference evidence="1 2" key="1">
    <citation type="journal article" date="2019" name="Commun. Biol.">
        <title>The bagworm genome reveals a unique fibroin gene that provides high tensile strength.</title>
        <authorList>
            <person name="Kono N."/>
            <person name="Nakamura H."/>
            <person name="Ohtoshi R."/>
            <person name="Tomita M."/>
            <person name="Numata K."/>
            <person name="Arakawa K."/>
        </authorList>
    </citation>
    <scope>NUCLEOTIDE SEQUENCE [LARGE SCALE GENOMIC DNA]</scope>
</reference>